<evidence type="ECO:0000313" key="2">
    <source>
        <dbReference type="Proteomes" id="UP000334990"/>
    </source>
</evidence>
<sequence>MPAASERRQDAEMTVRGLSPCGAFPDITASCIRRSRVSSIVIPSLPGQASVDRKGLATDSDNLQE</sequence>
<protein>
    <submittedName>
        <fullName evidence="1">Uncharacterized protein</fullName>
    </submittedName>
</protein>
<dbReference type="AlphaFoldDB" id="A0A5M3W1Z4"/>
<organism evidence="1 2">
    <name type="scientific">Acrocarpospora corrugata</name>
    <dbReference type="NCBI Taxonomy" id="35763"/>
    <lineage>
        <taxon>Bacteria</taxon>
        <taxon>Bacillati</taxon>
        <taxon>Actinomycetota</taxon>
        <taxon>Actinomycetes</taxon>
        <taxon>Streptosporangiales</taxon>
        <taxon>Streptosporangiaceae</taxon>
        <taxon>Acrocarpospora</taxon>
    </lineage>
</organism>
<name>A0A5M3W1Z4_9ACTN</name>
<keyword evidence="2" id="KW-1185">Reference proteome</keyword>
<comment type="caution">
    <text evidence="1">The sequence shown here is derived from an EMBL/GenBank/DDBJ whole genome shotgun (WGS) entry which is preliminary data.</text>
</comment>
<proteinExistence type="predicted"/>
<evidence type="ECO:0000313" key="1">
    <source>
        <dbReference type="EMBL" id="GES01151.1"/>
    </source>
</evidence>
<dbReference type="Proteomes" id="UP000334990">
    <property type="component" value="Unassembled WGS sequence"/>
</dbReference>
<reference evidence="1 2" key="1">
    <citation type="submission" date="2019-10" db="EMBL/GenBank/DDBJ databases">
        <title>Whole genome shotgun sequence of Acrocarpospora corrugata NBRC 13972.</title>
        <authorList>
            <person name="Ichikawa N."/>
            <person name="Kimura A."/>
            <person name="Kitahashi Y."/>
            <person name="Komaki H."/>
            <person name="Oguchi A."/>
        </authorList>
    </citation>
    <scope>NUCLEOTIDE SEQUENCE [LARGE SCALE GENOMIC DNA]</scope>
    <source>
        <strain evidence="1 2">NBRC 13972</strain>
    </source>
</reference>
<accession>A0A5M3W1Z4</accession>
<gene>
    <name evidence="1" type="ORF">Acor_32150</name>
</gene>
<dbReference type="EMBL" id="BLAD01000049">
    <property type="protein sequence ID" value="GES01151.1"/>
    <property type="molecule type" value="Genomic_DNA"/>
</dbReference>